<protein>
    <recommendedName>
        <fullName evidence="8">Ubiquitin carboxyl-terminal hydrolase MINDY</fullName>
        <ecNumber evidence="8">3.4.19.12</ecNumber>
    </recommendedName>
</protein>
<evidence type="ECO:0000256" key="3">
    <source>
        <dbReference type="ARBA" id="ARBA00022670"/>
    </source>
</evidence>
<keyword evidence="12" id="KW-1185">Reference proteome</keyword>
<feature type="compositionally biased region" description="Polar residues" evidence="9">
    <location>
        <begin position="383"/>
        <end position="397"/>
    </location>
</feature>
<comment type="caution">
    <text evidence="11">The sequence shown here is derived from an EMBL/GenBank/DDBJ whole genome shotgun (WGS) entry which is preliminary data.</text>
</comment>
<dbReference type="Pfam" id="PF13898">
    <property type="entry name" value="MINDY-3_4_CD"/>
    <property type="match status" value="1"/>
</dbReference>
<reference evidence="11 12" key="1">
    <citation type="submission" date="2024-08" db="EMBL/GenBank/DDBJ databases">
        <title>The draft genome of Apodemus speciosus.</title>
        <authorList>
            <person name="Nabeshima K."/>
            <person name="Suzuki S."/>
            <person name="Onuma M."/>
        </authorList>
    </citation>
    <scope>NUCLEOTIDE SEQUENCE [LARGE SCALE GENOMIC DNA]</scope>
    <source>
        <strain evidence="11">IB14-021</strain>
    </source>
</reference>
<feature type="compositionally biased region" description="Low complexity" evidence="9">
    <location>
        <begin position="288"/>
        <end position="297"/>
    </location>
</feature>
<dbReference type="PANTHER" id="PTHR12473:SF8">
    <property type="entry name" value="UBIQUITIN CARBOXYL-TERMINAL HYDROLASE MINDY-4-RELATED"/>
    <property type="match status" value="1"/>
</dbReference>
<evidence type="ECO:0000256" key="4">
    <source>
        <dbReference type="ARBA" id="ARBA00022786"/>
    </source>
</evidence>
<name>A0ABQ0EUZ6_APOSI</name>
<evidence type="ECO:0000256" key="8">
    <source>
        <dbReference type="RuleBase" id="RU367088"/>
    </source>
</evidence>
<evidence type="ECO:0000256" key="9">
    <source>
        <dbReference type="SAM" id="MobiDB-lite"/>
    </source>
</evidence>
<dbReference type="Proteomes" id="UP001623349">
    <property type="component" value="Unassembled WGS sequence"/>
</dbReference>
<keyword evidence="4 8" id="KW-0833">Ubl conjugation pathway</keyword>
<dbReference type="EC" id="3.4.19.12" evidence="8"/>
<accession>A0ABQ0EUZ6</accession>
<evidence type="ECO:0000256" key="7">
    <source>
        <dbReference type="ARBA" id="ARBA00037630"/>
    </source>
</evidence>
<dbReference type="InterPro" id="IPR025257">
    <property type="entry name" value="MINDY-3/4_CD"/>
</dbReference>
<dbReference type="EMBL" id="BAAFST010000006">
    <property type="protein sequence ID" value="GAB1290854.1"/>
    <property type="molecule type" value="Genomic_DNA"/>
</dbReference>
<sequence>MDSLYVEEVAASLVREFLSRKGLNKTFVTMDQERPRCELSINSRNDLRRVLHLEFLYKENKAKEKPLKTNLELITRYFLDHFGNTDNSESQEAPIPAIPVPKKNNKLPLRYSETTLVNIYDLSDEDTGRRASWSEAGKARTQSAVAQDTLLRRKTLFVIPTDSDDITQSISNNVCGHELLIESMKHDSLDADILGNFISSKKPSYKSKPAHMVLGDSLPLVPAWEKMDQLHAAEPGIDAKRTVERTRPKSGLIVRGMMAGPVASSPQDSFRKRSLRRSSALGRKLQAPEESQQQSEPFVHTPACLGPQEVPVSSSDCVSRSPLGQLNELSIEKPNATSSSQGLSQRDRPRLRSISEDSPLGYGHTDGNSRTPQERPGRAFKRQGSQPPSLRKNQLVSDRTGDKPDALQLEDVEDELIKEDIVLFPPPSMLKLHTVSKPIDLSLAKEIKTLLTRVVPVESWQLFKAVSFRNSCLKEITEPTLICRLQPSDAQRTRCLALAIADILWRAGGKEQAVVALVLETLTLYSLTSSEDLVTFLQQSVHQFEAGPFGCILLTLSAILSRSLELVRQDFDVPTSHLIGAHGYCTQELVNLLLTGRAVSNVFNDVVELDSGDGNITLLRGIEARSDIGFLSLFEHYNVCQVGCFLKTPRFPIWVVCSESHFSILFSLQPELLCDWRSERLFDLYYYDGLANQQEEIRLTVDTTKTAPEDSCSDLVPPLELCIRTNAAAFHTRSIPQEKESLQRRWKGASVNWNGSDPIL</sequence>
<evidence type="ECO:0000256" key="1">
    <source>
        <dbReference type="ARBA" id="ARBA00000707"/>
    </source>
</evidence>
<keyword evidence="3 8" id="KW-0645">Protease</keyword>
<proteinExistence type="inferred from homology"/>
<feature type="domain" description="Deubiquitinating enzyme MINDY-3/4 conserved" evidence="10">
    <location>
        <begin position="460"/>
        <end position="729"/>
    </location>
</feature>
<dbReference type="InterPro" id="IPR039785">
    <property type="entry name" value="MINY3/4"/>
</dbReference>
<comment type="function">
    <text evidence="7">Probable hydrolase that can remove 'Lys-48'-linked conjugated ubiquitin from proteins.</text>
</comment>
<dbReference type="GO" id="GO:0016787">
    <property type="term" value="F:hydrolase activity"/>
    <property type="evidence" value="ECO:0007669"/>
    <property type="project" value="UniProtKB-KW"/>
</dbReference>
<dbReference type="PANTHER" id="PTHR12473">
    <property type="entry name" value="UBIQUITIN CARBOXYL-TERMINAL HYDROLASE MINDY-4-RELATED"/>
    <property type="match status" value="1"/>
</dbReference>
<organism evidence="11 12">
    <name type="scientific">Apodemus speciosus</name>
    <name type="common">Large Japanese field mouse</name>
    <dbReference type="NCBI Taxonomy" id="105296"/>
    <lineage>
        <taxon>Eukaryota</taxon>
        <taxon>Metazoa</taxon>
        <taxon>Chordata</taxon>
        <taxon>Craniata</taxon>
        <taxon>Vertebrata</taxon>
        <taxon>Euteleostomi</taxon>
        <taxon>Mammalia</taxon>
        <taxon>Eutheria</taxon>
        <taxon>Euarchontoglires</taxon>
        <taxon>Glires</taxon>
        <taxon>Rodentia</taxon>
        <taxon>Myomorpha</taxon>
        <taxon>Muroidea</taxon>
        <taxon>Muridae</taxon>
        <taxon>Murinae</taxon>
        <taxon>Apodemus</taxon>
    </lineage>
</organism>
<feature type="compositionally biased region" description="Basic and acidic residues" evidence="9">
    <location>
        <begin position="235"/>
        <end position="247"/>
    </location>
</feature>
<dbReference type="Pfam" id="PF26038">
    <property type="entry name" value="Dimer_MINDY4_N"/>
    <property type="match status" value="1"/>
</dbReference>
<dbReference type="SMART" id="SM01174">
    <property type="entry name" value="DUF4205"/>
    <property type="match status" value="1"/>
</dbReference>
<feature type="compositionally biased region" description="Basic and acidic residues" evidence="9">
    <location>
        <begin position="345"/>
        <end position="355"/>
    </location>
</feature>
<comment type="similarity">
    <text evidence="2 8">Belongs to the MINDY deubiquitinase family. FAM188 subfamily.</text>
</comment>
<feature type="region of interest" description="Disordered" evidence="9">
    <location>
        <begin position="235"/>
        <end position="404"/>
    </location>
</feature>
<comment type="function">
    <text evidence="8">Hydrolase that can remove 'Lys-48'-linked conjugated ubiquitin from proteins.</text>
</comment>
<evidence type="ECO:0000259" key="10">
    <source>
        <dbReference type="SMART" id="SM01174"/>
    </source>
</evidence>
<dbReference type="InterPro" id="IPR059022">
    <property type="entry name" value="MINDY4_N"/>
</dbReference>
<evidence type="ECO:0000313" key="11">
    <source>
        <dbReference type="EMBL" id="GAB1290854.1"/>
    </source>
</evidence>
<keyword evidence="5 8" id="KW-0378">Hydrolase</keyword>
<evidence type="ECO:0000256" key="5">
    <source>
        <dbReference type="ARBA" id="ARBA00022801"/>
    </source>
</evidence>
<keyword evidence="6 8" id="KW-0788">Thiol protease</keyword>
<gene>
    <name evidence="11" type="ORF">APTSU1_000608400</name>
</gene>
<feature type="compositionally biased region" description="Polar residues" evidence="9">
    <location>
        <begin position="311"/>
        <end position="328"/>
    </location>
</feature>
<comment type="catalytic activity">
    <reaction evidence="1 8">
        <text>Thiol-dependent hydrolysis of ester, thioester, amide, peptide and isopeptide bonds formed by the C-terminal Gly of ubiquitin (a 76-residue protein attached to proteins as an intracellular targeting signal).</text>
        <dbReference type="EC" id="3.4.19.12"/>
    </reaction>
</comment>
<evidence type="ECO:0000313" key="12">
    <source>
        <dbReference type="Proteomes" id="UP001623349"/>
    </source>
</evidence>
<evidence type="ECO:0000256" key="2">
    <source>
        <dbReference type="ARBA" id="ARBA00011074"/>
    </source>
</evidence>
<feature type="compositionally biased region" description="Polar residues" evidence="9">
    <location>
        <begin position="335"/>
        <end position="344"/>
    </location>
</feature>
<evidence type="ECO:0000256" key="6">
    <source>
        <dbReference type="ARBA" id="ARBA00022807"/>
    </source>
</evidence>